<accession>A0A316F581</accession>
<evidence type="ECO:0000259" key="2">
    <source>
        <dbReference type="SMART" id="SM01204"/>
    </source>
</evidence>
<sequence>MANDNDRRRVGQGSSTAADAVAAARECVSAALAGRTPEPADLLIVHVTVEYEPLRFFEAVAESAAPAQVVGCTAFAGFTGAANVTAGAVALYVPAAELTFGIATADSVSADLRGAARRVTELARERAGGDGENSVLMMLSDGLAGDQREVVRGSYAVTGSTVPLVGGAASEDLSMGATYQFADGKLMSNSLIAIWINSPHPLGIGVAHGWHPMGDPVTVTRAEANIIHELDGRPAVDVYLEQRGGDVQAGEPGDATGPTFARLTFDHPLGLANAAGAFDGRHILGRTPEGALVMFGHVSEQSVVQVLSGNQRDLLDAAGSAAATAVQRLGAEPRGALVFSCAGRVPPLGDALPEEAVAIRGPLGEAPFAGFFTYGEFARVTGSTGFHNATVVVLTF</sequence>
<dbReference type="Pfam" id="PF08495">
    <property type="entry name" value="FIST"/>
    <property type="match status" value="1"/>
</dbReference>
<gene>
    <name evidence="3" type="ORF">BC793_122103</name>
</gene>
<reference evidence="3 4" key="1">
    <citation type="submission" date="2018-05" db="EMBL/GenBank/DDBJ databases">
        <title>Genomic Encyclopedia of Archaeal and Bacterial Type Strains, Phase II (KMG-II): from individual species to whole genera.</title>
        <authorList>
            <person name="Goeker M."/>
        </authorList>
    </citation>
    <scope>NUCLEOTIDE SEQUENCE [LARGE SCALE GENOMIC DNA]</scope>
    <source>
        <strain evidence="3 4">DSM 45184</strain>
    </source>
</reference>
<dbReference type="SMART" id="SM00897">
    <property type="entry name" value="FIST"/>
    <property type="match status" value="1"/>
</dbReference>
<dbReference type="EMBL" id="QGGR01000022">
    <property type="protein sequence ID" value="PWK39531.1"/>
    <property type="molecule type" value="Genomic_DNA"/>
</dbReference>
<dbReference type="PANTHER" id="PTHR40252">
    <property type="entry name" value="BLR0328 PROTEIN"/>
    <property type="match status" value="1"/>
</dbReference>
<dbReference type="Pfam" id="PF10442">
    <property type="entry name" value="FIST_C"/>
    <property type="match status" value="1"/>
</dbReference>
<dbReference type="PROSITE" id="PS51318">
    <property type="entry name" value="TAT"/>
    <property type="match status" value="1"/>
</dbReference>
<feature type="domain" description="FIST C-domain" evidence="2">
    <location>
        <begin position="235"/>
        <end position="380"/>
    </location>
</feature>
<dbReference type="OrthoDB" id="5151042at2"/>
<name>A0A316F581_9ACTN</name>
<evidence type="ECO:0000259" key="1">
    <source>
        <dbReference type="SMART" id="SM00897"/>
    </source>
</evidence>
<protein>
    <recommendedName>
        <fullName evidence="5">Small ligand-binding sensory domain FIST</fullName>
    </recommendedName>
</protein>
<evidence type="ECO:0000313" key="4">
    <source>
        <dbReference type="Proteomes" id="UP000245697"/>
    </source>
</evidence>
<dbReference type="InterPro" id="IPR006311">
    <property type="entry name" value="TAT_signal"/>
</dbReference>
<dbReference type="InterPro" id="IPR019494">
    <property type="entry name" value="FIST_C"/>
</dbReference>
<comment type="caution">
    <text evidence="3">The sequence shown here is derived from an EMBL/GenBank/DDBJ whole genome shotgun (WGS) entry which is preliminary data.</text>
</comment>
<keyword evidence="4" id="KW-1185">Reference proteome</keyword>
<organism evidence="3 4">
    <name type="scientific">Actinoplanes xinjiangensis</name>
    <dbReference type="NCBI Taxonomy" id="512350"/>
    <lineage>
        <taxon>Bacteria</taxon>
        <taxon>Bacillati</taxon>
        <taxon>Actinomycetota</taxon>
        <taxon>Actinomycetes</taxon>
        <taxon>Micromonosporales</taxon>
        <taxon>Micromonosporaceae</taxon>
        <taxon>Actinoplanes</taxon>
    </lineage>
</organism>
<evidence type="ECO:0008006" key="5">
    <source>
        <dbReference type="Google" id="ProtNLM"/>
    </source>
</evidence>
<dbReference type="PANTHER" id="PTHR40252:SF2">
    <property type="entry name" value="BLR0328 PROTEIN"/>
    <property type="match status" value="1"/>
</dbReference>
<dbReference type="Proteomes" id="UP000245697">
    <property type="component" value="Unassembled WGS sequence"/>
</dbReference>
<dbReference type="RefSeq" id="WP_146246603.1">
    <property type="nucleotide sequence ID" value="NZ_BONA01000075.1"/>
</dbReference>
<proteinExistence type="predicted"/>
<dbReference type="SMART" id="SM01204">
    <property type="entry name" value="FIST_C"/>
    <property type="match status" value="1"/>
</dbReference>
<dbReference type="InterPro" id="IPR013702">
    <property type="entry name" value="FIST_domain_N"/>
</dbReference>
<feature type="domain" description="FIST" evidence="1">
    <location>
        <begin position="38"/>
        <end position="234"/>
    </location>
</feature>
<dbReference type="AlphaFoldDB" id="A0A316F581"/>
<evidence type="ECO:0000313" key="3">
    <source>
        <dbReference type="EMBL" id="PWK39531.1"/>
    </source>
</evidence>